<dbReference type="Proteomes" id="UP000278775">
    <property type="component" value="Unassembled WGS sequence"/>
</dbReference>
<dbReference type="AlphaFoldDB" id="A0A3M7TFA8"/>
<reference evidence="2 3" key="1">
    <citation type="submission" date="2018-08" db="EMBL/GenBank/DDBJ databases">
        <title>Chryseobacterium nematophagum: a novel matrix digesting pathogen of nematodes.</title>
        <authorList>
            <person name="Page A."/>
            <person name="Roberts M."/>
            <person name="Felix M.-A."/>
            <person name="Weir W."/>
        </authorList>
    </citation>
    <scope>NUCLEOTIDE SEQUENCE [LARGE SCALE GENOMIC DNA]</scope>
    <source>
        <strain evidence="2 3">JUb129</strain>
    </source>
</reference>
<name>A0A3M7TFA8_9FLAO</name>
<dbReference type="Pfam" id="PF18626">
    <property type="entry name" value="Gln_deamidase_2"/>
    <property type="match status" value="1"/>
</dbReference>
<accession>A0A3M7TFA8</accession>
<evidence type="ECO:0000313" key="2">
    <source>
        <dbReference type="EMBL" id="RNA61577.1"/>
    </source>
</evidence>
<dbReference type="EMBL" id="QWIU01000002">
    <property type="protein sequence ID" value="RNA61577.1"/>
    <property type="molecule type" value="Genomic_DNA"/>
</dbReference>
<dbReference type="PROSITE" id="PS51257">
    <property type="entry name" value="PROKAR_LIPOPROTEIN"/>
    <property type="match status" value="1"/>
</dbReference>
<protein>
    <recommendedName>
        <fullName evidence="1">Protein glutaminase domain-containing protein</fullName>
    </recommendedName>
</protein>
<feature type="domain" description="Protein glutaminase" evidence="1">
    <location>
        <begin position="54"/>
        <end position="137"/>
    </location>
</feature>
<dbReference type="InterPro" id="IPR041325">
    <property type="entry name" value="Gln_deamidase_2"/>
</dbReference>
<gene>
    <name evidence="2" type="ORF">D1631_06370</name>
</gene>
<evidence type="ECO:0000313" key="3">
    <source>
        <dbReference type="Proteomes" id="UP000278775"/>
    </source>
</evidence>
<sequence>MKKTIFLAITGLVMVTLTSCNQDRDESFAEAKVNTATSTQMTARSNFFIPNDVQNYYSTVQGNQDFRWGYTADGCYARAHKMAQILSGKQNVQKIFVYGNLINNWRYHVAILINGEYVIDPALDSDGPITKSEWIGKCTNNYSVGYQEEIQPTYCYAPVYNNYGRQANTYSADYSYVDTDNTLYNIRTGYDRGQAIARGTFGSNSARR</sequence>
<comment type="caution">
    <text evidence="2">The sequence shown here is derived from an EMBL/GenBank/DDBJ whole genome shotgun (WGS) entry which is preliminary data.</text>
</comment>
<proteinExistence type="predicted"/>
<evidence type="ECO:0000259" key="1">
    <source>
        <dbReference type="Pfam" id="PF18626"/>
    </source>
</evidence>
<dbReference type="Gene3D" id="3.10.620.30">
    <property type="match status" value="1"/>
</dbReference>
<organism evidence="2 3">
    <name type="scientific">Chryseobacterium nematophagum</name>
    <dbReference type="NCBI Taxonomy" id="2305228"/>
    <lineage>
        <taxon>Bacteria</taxon>
        <taxon>Pseudomonadati</taxon>
        <taxon>Bacteroidota</taxon>
        <taxon>Flavobacteriia</taxon>
        <taxon>Flavobacteriales</taxon>
        <taxon>Weeksellaceae</taxon>
        <taxon>Chryseobacterium group</taxon>
        <taxon>Chryseobacterium</taxon>
    </lineage>
</organism>